<sequence>MPSLQIQLRGTDYETAGAVHQPMQLSKTTIRAGTVSFSKGEEKGMSETTSNGNTRQAERGLHQMDGSVFHSLRDIISPYKVNSFLPERRSARRKIRHSVPHNADGRHGLSAAITKVHIRGPHRECGWKNRRQRTHSVREAIVFFCCCKNSTCETLKLSAFSDKRSAPLSTLMIAVVDTLAVPASHSPATSLRRKPLNALTGARFLAAFYVVLYHFASRPASEHRLPEALICFLQNGYMGVPFFFLLSGFVLAYSYSGDTGRSKSPFSFWAARIARVYPVYLLSLALNWPFRNDGPWHIVLSKGAMAATAAAVQTWNPHYFYLAQAWNPPAWTLSVEAFFYLCFPFVLPFCTRMRTRQRLSAMAALVLVIVFCHTALPVDHLQGIFRSILVALPIPVVRLPEFLLGILIGQHYLEKQPSSVSGRALLSLAATIVILCTLHGHWLTLSVLPLAVLIYELAAGGGLIGRWLSNRVLVFLGGASYAVYLLQFPVRNWVRVAFERWNPRGASLGAVVSPLLLILIACAVFEWYEEPSRRLIRGWLTPRKSQA</sequence>
<feature type="transmembrane region" description="Helical" evidence="1">
    <location>
        <begin position="330"/>
        <end position="347"/>
    </location>
</feature>
<dbReference type="AlphaFoldDB" id="A0A372IJ44"/>
<dbReference type="InterPro" id="IPR050879">
    <property type="entry name" value="Acyltransferase_3"/>
</dbReference>
<organism evidence="3 4">
    <name type="scientific">Paracidobacterium acidisoli</name>
    <dbReference type="NCBI Taxonomy" id="2303751"/>
    <lineage>
        <taxon>Bacteria</taxon>
        <taxon>Pseudomonadati</taxon>
        <taxon>Acidobacteriota</taxon>
        <taxon>Terriglobia</taxon>
        <taxon>Terriglobales</taxon>
        <taxon>Acidobacteriaceae</taxon>
        <taxon>Paracidobacterium</taxon>
    </lineage>
</organism>
<feature type="transmembrane region" description="Helical" evidence="1">
    <location>
        <begin position="420"/>
        <end position="440"/>
    </location>
</feature>
<feature type="transmembrane region" description="Helical" evidence="1">
    <location>
        <begin position="359"/>
        <end position="378"/>
    </location>
</feature>
<name>A0A372IJ44_9BACT</name>
<keyword evidence="1" id="KW-1133">Transmembrane helix</keyword>
<feature type="domain" description="Acyltransferase 3" evidence="2">
    <location>
        <begin position="197"/>
        <end position="521"/>
    </location>
</feature>
<evidence type="ECO:0000313" key="3">
    <source>
        <dbReference type="EMBL" id="RFU14934.1"/>
    </source>
</evidence>
<keyword evidence="1" id="KW-0812">Transmembrane</keyword>
<dbReference type="Proteomes" id="UP000264702">
    <property type="component" value="Unassembled WGS sequence"/>
</dbReference>
<feature type="transmembrane region" description="Helical" evidence="1">
    <location>
        <begin position="196"/>
        <end position="216"/>
    </location>
</feature>
<gene>
    <name evidence="3" type="ORF">D0Y96_19165</name>
</gene>
<keyword evidence="1" id="KW-0472">Membrane</keyword>
<evidence type="ECO:0000313" key="4">
    <source>
        <dbReference type="Proteomes" id="UP000264702"/>
    </source>
</evidence>
<proteinExistence type="predicted"/>
<dbReference type="GO" id="GO:0016747">
    <property type="term" value="F:acyltransferase activity, transferring groups other than amino-acyl groups"/>
    <property type="evidence" value="ECO:0007669"/>
    <property type="project" value="InterPro"/>
</dbReference>
<dbReference type="PANTHER" id="PTHR23028:SF53">
    <property type="entry name" value="ACYL_TRANSF_3 DOMAIN-CONTAINING PROTEIN"/>
    <property type="match status" value="1"/>
</dbReference>
<feature type="transmembrane region" description="Helical" evidence="1">
    <location>
        <begin position="266"/>
        <end position="286"/>
    </location>
</feature>
<feature type="transmembrane region" description="Helical" evidence="1">
    <location>
        <begin position="510"/>
        <end position="528"/>
    </location>
</feature>
<dbReference type="GO" id="GO:0016020">
    <property type="term" value="C:membrane"/>
    <property type="evidence" value="ECO:0007669"/>
    <property type="project" value="TreeGrafter"/>
</dbReference>
<dbReference type="Pfam" id="PF01757">
    <property type="entry name" value="Acyl_transf_3"/>
    <property type="match status" value="1"/>
</dbReference>
<feature type="transmembrane region" description="Helical" evidence="1">
    <location>
        <begin position="446"/>
        <end position="465"/>
    </location>
</feature>
<reference evidence="3 4" key="1">
    <citation type="submission" date="2018-08" db="EMBL/GenBank/DDBJ databases">
        <title>Acidipila sp. 4G-K13, an acidobacterium isolated from forest soil.</title>
        <authorList>
            <person name="Gao Z.-H."/>
            <person name="Qiu L.-H."/>
        </authorList>
    </citation>
    <scope>NUCLEOTIDE SEQUENCE [LARGE SCALE GENOMIC DNA]</scope>
    <source>
        <strain evidence="3 4">4G-K13</strain>
    </source>
</reference>
<protein>
    <submittedName>
        <fullName evidence="3">Acyltransferase</fullName>
    </submittedName>
</protein>
<feature type="transmembrane region" description="Helical" evidence="1">
    <location>
        <begin position="236"/>
        <end position="254"/>
    </location>
</feature>
<dbReference type="PANTHER" id="PTHR23028">
    <property type="entry name" value="ACETYLTRANSFERASE"/>
    <property type="match status" value="1"/>
</dbReference>
<keyword evidence="4" id="KW-1185">Reference proteome</keyword>
<feature type="transmembrane region" description="Helical" evidence="1">
    <location>
        <begin position="472"/>
        <end position="490"/>
    </location>
</feature>
<keyword evidence="3" id="KW-0808">Transferase</keyword>
<dbReference type="GO" id="GO:0009103">
    <property type="term" value="P:lipopolysaccharide biosynthetic process"/>
    <property type="evidence" value="ECO:0007669"/>
    <property type="project" value="TreeGrafter"/>
</dbReference>
<comment type="caution">
    <text evidence="3">The sequence shown here is derived from an EMBL/GenBank/DDBJ whole genome shotgun (WGS) entry which is preliminary data.</text>
</comment>
<evidence type="ECO:0000256" key="1">
    <source>
        <dbReference type="SAM" id="Phobius"/>
    </source>
</evidence>
<feature type="transmembrane region" description="Helical" evidence="1">
    <location>
        <begin position="384"/>
        <end position="408"/>
    </location>
</feature>
<dbReference type="InterPro" id="IPR002656">
    <property type="entry name" value="Acyl_transf_3_dom"/>
</dbReference>
<keyword evidence="3" id="KW-0012">Acyltransferase</keyword>
<evidence type="ECO:0000259" key="2">
    <source>
        <dbReference type="Pfam" id="PF01757"/>
    </source>
</evidence>
<accession>A0A372IJ44</accession>
<dbReference type="EMBL" id="QVQT01000008">
    <property type="protein sequence ID" value="RFU14934.1"/>
    <property type="molecule type" value="Genomic_DNA"/>
</dbReference>